<dbReference type="PANTHER" id="PTHR37610">
    <property type="entry name" value="CCHC-TYPE DOMAIN-CONTAINING PROTEIN"/>
    <property type="match status" value="1"/>
</dbReference>
<evidence type="ECO:0000256" key="1">
    <source>
        <dbReference type="SAM" id="MobiDB-lite"/>
    </source>
</evidence>
<dbReference type="AlphaFoldDB" id="A0A0B2PM67"/>
<proteinExistence type="predicted"/>
<feature type="compositionally biased region" description="Low complexity" evidence="1">
    <location>
        <begin position="119"/>
        <end position="128"/>
    </location>
</feature>
<feature type="non-terminal residue" evidence="3">
    <location>
        <position position="246"/>
    </location>
</feature>
<dbReference type="EMBL" id="KN665718">
    <property type="protein sequence ID" value="KHN08774.1"/>
    <property type="molecule type" value="Genomic_DNA"/>
</dbReference>
<evidence type="ECO:0008006" key="4">
    <source>
        <dbReference type="Google" id="ProtNLM"/>
    </source>
</evidence>
<dbReference type="Proteomes" id="UP000053555">
    <property type="component" value="Unassembled WGS sequence"/>
</dbReference>
<evidence type="ECO:0000313" key="3">
    <source>
        <dbReference type="EMBL" id="KHN08774.1"/>
    </source>
</evidence>
<name>A0A0B2PM67_GLYSO</name>
<feature type="chain" id="PRO_5002092037" description="Retrovirus-related Pol polyprotein from transposon RE2" evidence="2">
    <location>
        <begin position="24"/>
        <end position="246"/>
    </location>
</feature>
<keyword evidence="2" id="KW-0732">Signal</keyword>
<feature type="signal peptide" evidence="2">
    <location>
        <begin position="1"/>
        <end position="23"/>
    </location>
</feature>
<evidence type="ECO:0000256" key="2">
    <source>
        <dbReference type="SAM" id="SignalP"/>
    </source>
</evidence>
<feature type="non-terminal residue" evidence="3">
    <location>
        <position position="1"/>
    </location>
</feature>
<feature type="region of interest" description="Disordered" evidence="1">
    <location>
        <begin position="108"/>
        <end position="137"/>
    </location>
</feature>
<gene>
    <name evidence="3" type="ORF">glysoja_032189</name>
</gene>
<protein>
    <recommendedName>
        <fullName evidence="4">Retrovirus-related Pol polyprotein from transposon RE2</fullName>
    </recommendedName>
</protein>
<organism evidence="3">
    <name type="scientific">Glycine soja</name>
    <name type="common">Wild soybean</name>
    <dbReference type="NCBI Taxonomy" id="3848"/>
    <lineage>
        <taxon>Eukaryota</taxon>
        <taxon>Viridiplantae</taxon>
        <taxon>Streptophyta</taxon>
        <taxon>Embryophyta</taxon>
        <taxon>Tracheophyta</taxon>
        <taxon>Spermatophyta</taxon>
        <taxon>Magnoliopsida</taxon>
        <taxon>eudicotyledons</taxon>
        <taxon>Gunneridae</taxon>
        <taxon>Pentapetalae</taxon>
        <taxon>rosids</taxon>
        <taxon>fabids</taxon>
        <taxon>Fabales</taxon>
        <taxon>Fabaceae</taxon>
        <taxon>Papilionoideae</taxon>
        <taxon>50 kb inversion clade</taxon>
        <taxon>NPAAA clade</taxon>
        <taxon>indigoferoid/millettioid clade</taxon>
        <taxon>Phaseoleae</taxon>
        <taxon>Glycine</taxon>
        <taxon>Glycine subgen. Soja</taxon>
    </lineage>
</organism>
<sequence>SAWERCNTLIMSWLLNSLSPSIAQSVIFLEYDTDIWNDLRECFSQGDLLRIAELQEEIYGLSQGRSVSSSLSTNKNASNKKCSYCHRTGHTINVCWGKHDYPSGHPHYLGRPRFNNRDSSSSANSTASVDPVERPTASSCPITLTQAQYQSLMALIQQPNSASNATGNNLVQPNSANLIQVPFNKKNGSDFSGATDHIASSLKCFSSYSKINPIQINFPNKSIVTAYISRTIIFSPNFILHDVLFV</sequence>
<accession>A0A0B2PM67</accession>
<dbReference type="PANTHER" id="PTHR37610:SF55">
    <property type="entry name" value="RETROTRANSPOSON COPIA-LIKE N-TERMINAL DOMAIN-CONTAINING PROTEIN"/>
    <property type="match status" value="1"/>
</dbReference>
<reference evidence="3" key="1">
    <citation type="submission" date="2014-07" db="EMBL/GenBank/DDBJ databases">
        <title>Identification of a novel salt tolerance gene in wild soybean by whole-genome sequencing.</title>
        <authorList>
            <person name="Lam H.-M."/>
            <person name="Qi X."/>
            <person name="Li M.-W."/>
            <person name="Liu X."/>
            <person name="Xie M."/>
            <person name="Ni M."/>
            <person name="Xu X."/>
        </authorList>
    </citation>
    <scope>NUCLEOTIDE SEQUENCE [LARGE SCALE GENOMIC DNA]</scope>
    <source>
        <tissue evidence="3">Root</tissue>
    </source>
</reference>